<feature type="compositionally biased region" description="Basic and acidic residues" evidence="13">
    <location>
        <begin position="331"/>
        <end position="358"/>
    </location>
</feature>
<feature type="domain" description="Membrane insertase YidC/Oxa/ALB C-terminal" evidence="15">
    <location>
        <begin position="32"/>
        <end position="264"/>
    </location>
</feature>
<feature type="compositionally biased region" description="Polar residues" evidence="13">
    <location>
        <begin position="359"/>
        <end position="368"/>
    </location>
</feature>
<dbReference type="Proteomes" id="UP001205920">
    <property type="component" value="Unassembled WGS sequence"/>
</dbReference>
<feature type="region of interest" description="Disordered" evidence="13">
    <location>
        <begin position="331"/>
        <end position="368"/>
    </location>
</feature>
<comment type="subunit">
    <text evidence="8">Interacts with the Sec translocase complex via SecD. Specifically interacts with transmembrane segments of nascent integral membrane proteins during membrane integration.</text>
</comment>
<evidence type="ECO:0000256" key="8">
    <source>
        <dbReference type="ARBA" id="ARBA00026028"/>
    </source>
</evidence>
<evidence type="ECO:0000256" key="2">
    <source>
        <dbReference type="ARBA" id="ARBA00010527"/>
    </source>
</evidence>
<dbReference type="InterPro" id="IPR001708">
    <property type="entry name" value="YidC/ALB3/OXA1/COX18"/>
</dbReference>
<evidence type="ECO:0000256" key="14">
    <source>
        <dbReference type="SAM" id="Phobius"/>
    </source>
</evidence>
<dbReference type="NCBIfam" id="NF001300">
    <property type="entry name" value="PRK00247.1"/>
    <property type="match status" value="1"/>
</dbReference>
<evidence type="ECO:0000256" key="1">
    <source>
        <dbReference type="ARBA" id="ARBA00004141"/>
    </source>
</evidence>
<evidence type="ECO:0000256" key="12">
    <source>
        <dbReference type="RuleBase" id="RU003945"/>
    </source>
</evidence>
<feature type="transmembrane region" description="Helical" evidence="14">
    <location>
        <begin position="102"/>
        <end position="123"/>
    </location>
</feature>
<dbReference type="PANTHER" id="PTHR12428:SF65">
    <property type="entry name" value="CYTOCHROME C OXIDASE ASSEMBLY PROTEIN COX18, MITOCHONDRIAL"/>
    <property type="match status" value="1"/>
</dbReference>
<evidence type="ECO:0000256" key="5">
    <source>
        <dbReference type="ARBA" id="ARBA00022989"/>
    </source>
</evidence>
<keyword evidence="4 12" id="KW-0812">Transmembrane</keyword>
<dbReference type="NCBIfam" id="TIGR03592">
    <property type="entry name" value="yidC_oxa1_cterm"/>
    <property type="match status" value="1"/>
</dbReference>
<dbReference type="GO" id="GO:0032977">
    <property type="term" value="F:membrane insertase activity"/>
    <property type="evidence" value="ECO:0007669"/>
    <property type="project" value="InterPro"/>
</dbReference>
<evidence type="ECO:0000256" key="3">
    <source>
        <dbReference type="ARBA" id="ARBA00015325"/>
    </source>
</evidence>
<name>A0AAW5HV24_9CORY</name>
<feature type="transmembrane region" description="Helical" evidence="14">
    <location>
        <begin position="222"/>
        <end position="242"/>
    </location>
</feature>
<evidence type="ECO:0000256" key="10">
    <source>
        <dbReference type="ARBA" id="ARBA00033245"/>
    </source>
</evidence>
<dbReference type="InterPro" id="IPR028055">
    <property type="entry name" value="YidC/Oxa/ALB_C"/>
</dbReference>
<comment type="caution">
    <text evidence="16">The sequence shown here is derived from an EMBL/GenBank/DDBJ whole genome shotgun (WGS) entry which is preliminary data.</text>
</comment>
<dbReference type="AlphaFoldDB" id="A0AAW5HV24"/>
<evidence type="ECO:0000256" key="9">
    <source>
        <dbReference type="ARBA" id="ARBA00031538"/>
    </source>
</evidence>
<evidence type="ECO:0000259" key="15">
    <source>
        <dbReference type="Pfam" id="PF02096"/>
    </source>
</evidence>
<protein>
    <recommendedName>
        <fullName evidence="3">Membrane protein insertase YidC</fullName>
    </recommendedName>
    <alternativeName>
        <fullName evidence="11">Foldase YidC</fullName>
    </alternativeName>
    <alternativeName>
        <fullName evidence="10">Membrane integrase YidC</fullName>
    </alternativeName>
    <alternativeName>
        <fullName evidence="9">Membrane protein YidC</fullName>
    </alternativeName>
</protein>
<evidence type="ECO:0000256" key="13">
    <source>
        <dbReference type="SAM" id="MobiDB-lite"/>
    </source>
</evidence>
<feature type="transmembrane region" description="Helical" evidence="14">
    <location>
        <begin position="182"/>
        <end position="201"/>
    </location>
</feature>
<organism evidence="16 17">
    <name type="scientific">Corynebacterium lipophilum</name>
    <dbReference type="NCBI Taxonomy" id="2804918"/>
    <lineage>
        <taxon>Bacteria</taxon>
        <taxon>Bacillati</taxon>
        <taxon>Actinomycetota</taxon>
        <taxon>Actinomycetes</taxon>
        <taxon>Mycobacteriales</taxon>
        <taxon>Corynebacteriaceae</taxon>
        <taxon>Corynebacterium</taxon>
    </lineage>
</organism>
<reference evidence="16 17" key="1">
    <citation type="submission" date="2021-01" db="EMBL/GenBank/DDBJ databases">
        <title>Identification and Characterization of Corynebacterium sp.</title>
        <authorList>
            <person name="Luo Q."/>
            <person name="Qu P."/>
            <person name="Chen Q."/>
        </authorList>
    </citation>
    <scope>NUCLEOTIDE SEQUENCE [LARGE SCALE GENOMIC DNA]</scope>
    <source>
        <strain evidence="16 17">MC-18</strain>
    </source>
</reference>
<dbReference type="Pfam" id="PF02096">
    <property type="entry name" value="60KD_IMP"/>
    <property type="match status" value="1"/>
</dbReference>
<dbReference type="PANTHER" id="PTHR12428">
    <property type="entry name" value="OXA1"/>
    <property type="match status" value="1"/>
</dbReference>
<dbReference type="GO" id="GO:0016020">
    <property type="term" value="C:membrane"/>
    <property type="evidence" value="ECO:0007669"/>
    <property type="project" value="UniProtKB-SubCell"/>
</dbReference>
<comment type="function">
    <text evidence="7">Required for the insertion and/or proper folding and/or complex formation of integral membrane proteins into the membrane. Involved in integration of membrane proteins that insert both dependently and independently of the Sec translocase complex, as well as at least some lipoproteins. Aids folding of multispanning membrane proteins.</text>
</comment>
<accession>A0AAW5HV24</accession>
<dbReference type="RefSeq" id="WP_252932122.1">
    <property type="nucleotide sequence ID" value="NZ_JAEUWV010000024.1"/>
</dbReference>
<keyword evidence="17" id="KW-1185">Reference proteome</keyword>
<evidence type="ECO:0000256" key="11">
    <source>
        <dbReference type="ARBA" id="ARBA00033342"/>
    </source>
</evidence>
<sequence length="368" mass="42026">MMEILVYPVSAVLQFWHWLLADVFGAPVSGAWIASIILLVITVRGAIAPFSWKTYKVGRTSYMMRPHMKAIADRYGSSTALEDIEAEREAIKKLRSEHGYNPLAGCVPAMIQLPFFFGLYRLLYWLAVPDVGDAHRIGLLTPDEIESFRNTTLFDVPLPAYVSMTPEQFASLGTTVDAVRSLAIPMLIAAICFTSINLLLSQIRNRTTLEWENAFTRGSYRFLYWMIPFIALSLTTAGLLGLVPIALLLYWVVNNFWTASQTVLLWALLVKRFPSEEIHRNHVREAREAYVEKKREKRERKRAWRRKKAGALVRPTTIPAVRRDIRAEKSALAEAKRDEKRAKKAIEKERSKVQREAKSNSQQEESQA</sequence>
<comment type="subcellular location">
    <subcellularLocation>
        <location evidence="1 12">Membrane</location>
        <topology evidence="1 12">Multi-pass membrane protein</topology>
    </subcellularLocation>
</comment>
<feature type="transmembrane region" description="Helical" evidence="14">
    <location>
        <begin position="31"/>
        <end position="55"/>
    </location>
</feature>
<dbReference type="GO" id="GO:0051205">
    <property type="term" value="P:protein insertion into membrane"/>
    <property type="evidence" value="ECO:0007669"/>
    <property type="project" value="TreeGrafter"/>
</dbReference>
<keyword evidence="6 14" id="KW-0472">Membrane</keyword>
<evidence type="ECO:0000313" key="16">
    <source>
        <dbReference type="EMBL" id="MCO6395374.1"/>
    </source>
</evidence>
<gene>
    <name evidence="16" type="primary">yidC</name>
    <name evidence="16" type="ORF">JMN37_10410</name>
</gene>
<evidence type="ECO:0000256" key="6">
    <source>
        <dbReference type="ARBA" id="ARBA00023136"/>
    </source>
</evidence>
<dbReference type="EMBL" id="JAEUWV010000024">
    <property type="protein sequence ID" value="MCO6395374.1"/>
    <property type="molecule type" value="Genomic_DNA"/>
</dbReference>
<evidence type="ECO:0000256" key="4">
    <source>
        <dbReference type="ARBA" id="ARBA00022692"/>
    </source>
</evidence>
<keyword evidence="5 14" id="KW-1133">Transmembrane helix</keyword>
<comment type="similarity">
    <text evidence="2">Belongs to the OXA1/ALB3/YidC family. Type 1 subfamily.</text>
</comment>
<evidence type="ECO:0000313" key="17">
    <source>
        <dbReference type="Proteomes" id="UP001205920"/>
    </source>
</evidence>
<proteinExistence type="inferred from homology"/>
<evidence type="ECO:0000256" key="7">
    <source>
        <dbReference type="ARBA" id="ARBA00025034"/>
    </source>
</evidence>
<feature type="transmembrane region" description="Helical" evidence="14">
    <location>
        <begin position="248"/>
        <end position="270"/>
    </location>
</feature>